<evidence type="ECO:0000256" key="12">
    <source>
        <dbReference type="ARBA" id="ARBA00023163"/>
    </source>
</evidence>
<dbReference type="Gene3D" id="3.30.160.60">
    <property type="entry name" value="Classic Zinc Finger"/>
    <property type="match status" value="3"/>
</dbReference>
<evidence type="ECO:0000256" key="7">
    <source>
        <dbReference type="ARBA" id="ARBA00022771"/>
    </source>
</evidence>
<dbReference type="Pfam" id="PF23611">
    <property type="entry name" value="zf-C2H2_16"/>
    <property type="match status" value="1"/>
</dbReference>
<keyword evidence="8" id="KW-0862">Zinc</keyword>
<evidence type="ECO:0000256" key="10">
    <source>
        <dbReference type="ARBA" id="ARBA00023015"/>
    </source>
</evidence>
<evidence type="ECO:0000256" key="4">
    <source>
        <dbReference type="ARBA" id="ARBA00022499"/>
    </source>
</evidence>
<comment type="caution">
    <text evidence="15">The sequence shown here is derived from an EMBL/GenBank/DDBJ whole genome shotgun (WGS) entry which is preliminary data.</text>
</comment>
<feature type="compositionally biased region" description="Polar residues" evidence="14">
    <location>
        <begin position="245"/>
        <end position="259"/>
    </location>
</feature>
<dbReference type="SMART" id="SM00355">
    <property type="entry name" value="ZnF_C2H2"/>
    <property type="match status" value="5"/>
</dbReference>
<comment type="similarity">
    <text evidence="3">Belongs to the krueppel C2H2-type zinc-finger protein family.</text>
</comment>
<sequence>MASVLTENLRQTPKESDYLTCGTCWTDFPLSEITTFIQHKKIECDDDESTENINPGGLLCQTCPQKFLTAWSLVKHVQGKHNVPIYKQSDLDKNPTPKNATSKSSKATNPTPTAVPKTLGRTSTEDNLQNADRRLVIALSPDMGVTPGNALPISRDQLIPVGVNILSNKQVLKVPIATAHSSVPGVLGGTLLTSIAQSGQLQGTYVGPIKPIQSSTSQSTLVQQQVMSQPSQIITKVIQTKSNVTEGPIETSGTPTQEQPMEDTNIEKSNQNSTIQDVKLVKLEEQGEKDENMEETCCDNVDCGITVMPGTHENLKECCNAVVPKKRKRHMEMKHLQNRFKNRKKGFLKSSRPFQKQLSNSRKESTIYIDFQPAKMTDGSQGDDDEKSHDDENTRSTQGSIIIQPGGIFSLPMSHNSMPSVSFSHSSEKGGTAMVPISISTGDANVGSAENSTPSSPSNDRMNSGMVEMVDDKGMRRRYPTSRPYKCDKCDHSFNQRIHLKKHQSKHTGVKPYKCQQCDYSTVERSHLKVHIRIHTGEKPFKCTYCEYATTQNCTLKIHLRRHHNESGGYLCITCGQKFPEESTLQSHSKEHSPGKSAPPSPAPMATSSDVTIKEHDAVTKGQDTTTAEPVATTTDPTIATSQSVAIATGPSNATLVETPSMASIDTGNQKKVGSKKE</sequence>
<feature type="compositionally biased region" description="Polar residues" evidence="14">
    <location>
        <begin position="639"/>
        <end position="672"/>
    </location>
</feature>
<dbReference type="PROSITE" id="PS00028">
    <property type="entry name" value="ZINC_FINGER_C2H2_1"/>
    <property type="match status" value="3"/>
</dbReference>
<keyword evidence="12" id="KW-0804">Transcription</keyword>
<reference evidence="15" key="1">
    <citation type="submission" date="2022-03" db="EMBL/GenBank/DDBJ databases">
        <authorList>
            <person name="Martin C."/>
        </authorList>
    </citation>
    <scope>NUCLEOTIDE SEQUENCE</scope>
</reference>
<feature type="region of interest" description="Disordered" evidence="14">
    <location>
        <begin position="245"/>
        <end position="272"/>
    </location>
</feature>
<dbReference type="OrthoDB" id="8113227at2759"/>
<evidence type="ECO:0000256" key="13">
    <source>
        <dbReference type="ARBA" id="ARBA00023242"/>
    </source>
</evidence>
<dbReference type="GO" id="GO:0003677">
    <property type="term" value="F:DNA binding"/>
    <property type="evidence" value="ECO:0007669"/>
    <property type="project" value="UniProtKB-KW"/>
</dbReference>
<keyword evidence="6" id="KW-0677">Repeat</keyword>
<evidence type="ECO:0000256" key="9">
    <source>
        <dbReference type="ARBA" id="ARBA00022843"/>
    </source>
</evidence>
<evidence type="ECO:0000256" key="8">
    <source>
        <dbReference type="ARBA" id="ARBA00022833"/>
    </source>
</evidence>
<dbReference type="Proteomes" id="UP000749559">
    <property type="component" value="Unassembled WGS sequence"/>
</dbReference>
<feature type="region of interest" description="Disordered" evidence="14">
    <location>
        <begin position="583"/>
        <end position="678"/>
    </location>
</feature>
<keyword evidence="13" id="KW-0539">Nucleus</keyword>
<feature type="compositionally biased region" description="Polar residues" evidence="14">
    <location>
        <begin position="438"/>
        <end position="462"/>
    </location>
</feature>
<gene>
    <name evidence="15" type="ORF">OFUS_LOCUS7000</name>
</gene>
<evidence type="ECO:0000256" key="3">
    <source>
        <dbReference type="ARBA" id="ARBA00006991"/>
    </source>
</evidence>
<keyword evidence="4" id="KW-1017">Isopeptide bond</keyword>
<proteinExistence type="inferred from homology"/>
<evidence type="ECO:0000256" key="11">
    <source>
        <dbReference type="ARBA" id="ARBA00023125"/>
    </source>
</evidence>
<dbReference type="FunFam" id="3.30.160.60:FF:000247">
    <property type="entry name" value="Zinc finger protein 236"/>
    <property type="match status" value="1"/>
</dbReference>
<dbReference type="InterPro" id="IPR057448">
    <property type="entry name" value="BCL-11A_Znf_CCHC"/>
</dbReference>
<feature type="region of interest" description="Disordered" evidence="14">
    <location>
        <begin position="85"/>
        <end position="125"/>
    </location>
</feature>
<keyword evidence="11" id="KW-0238">DNA-binding</keyword>
<protein>
    <submittedName>
        <fullName evidence="15">Uncharacterized protein</fullName>
    </submittedName>
</protein>
<dbReference type="GO" id="GO:0008270">
    <property type="term" value="F:zinc ion binding"/>
    <property type="evidence" value="ECO:0007669"/>
    <property type="project" value="UniProtKB-KW"/>
</dbReference>
<dbReference type="Pfam" id="PF25491">
    <property type="entry name" value="CCHC_BCL-11A"/>
    <property type="match status" value="1"/>
</dbReference>
<keyword evidence="7" id="KW-0863">Zinc-finger</keyword>
<dbReference type="InterPro" id="IPR056438">
    <property type="entry name" value="Znf-C2H2_CTCF"/>
</dbReference>
<evidence type="ECO:0000256" key="2">
    <source>
        <dbReference type="ARBA" id="ARBA00004123"/>
    </source>
</evidence>
<keyword evidence="9" id="KW-0832">Ubl conjugation</keyword>
<feature type="compositionally biased region" description="Polar residues" evidence="14">
    <location>
        <begin position="96"/>
        <end position="112"/>
    </location>
</feature>
<evidence type="ECO:0000256" key="14">
    <source>
        <dbReference type="SAM" id="MobiDB-lite"/>
    </source>
</evidence>
<keyword evidence="10" id="KW-0805">Transcription regulation</keyword>
<evidence type="ECO:0000256" key="5">
    <source>
        <dbReference type="ARBA" id="ARBA00022723"/>
    </source>
</evidence>
<keyword evidence="16" id="KW-1185">Reference proteome</keyword>
<comment type="subcellular location">
    <subcellularLocation>
        <location evidence="2">Nucleus</location>
    </subcellularLocation>
</comment>
<feature type="compositionally biased region" description="Low complexity" evidence="14">
    <location>
        <begin position="624"/>
        <end position="638"/>
    </location>
</feature>
<dbReference type="PANTHER" id="PTHR47772">
    <property type="entry name" value="ZINC FINGER PROTEIN 200"/>
    <property type="match status" value="1"/>
</dbReference>
<comment type="function">
    <text evidence="1">May be involved in transcriptional regulation.</text>
</comment>
<dbReference type="FunFam" id="3.30.160.60:FF:000630">
    <property type="entry name" value="Zinc finger protein 180"/>
    <property type="match status" value="1"/>
</dbReference>
<feature type="region of interest" description="Disordered" evidence="14">
    <location>
        <begin position="344"/>
        <end position="465"/>
    </location>
</feature>
<dbReference type="Pfam" id="PF00096">
    <property type="entry name" value="zf-C2H2"/>
    <property type="match status" value="1"/>
</dbReference>
<dbReference type="InterPro" id="IPR050636">
    <property type="entry name" value="C2H2-ZF_domain-containing"/>
</dbReference>
<dbReference type="InterPro" id="IPR013087">
    <property type="entry name" value="Znf_C2H2_type"/>
</dbReference>
<dbReference type="SUPFAM" id="SSF57667">
    <property type="entry name" value="beta-beta-alpha zinc fingers"/>
    <property type="match status" value="2"/>
</dbReference>
<evidence type="ECO:0000313" key="15">
    <source>
        <dbReference type="EMBL" id="CAH1780292.1"/>
    </source>
</evidence>
<keyword evidence="5" id="KW-0479">Metal-binding</keyword>
<accession>A0A8J1USE9</accession>
<evidence type="ECO:0000256" key="6">
    <source>
        <dbReference type="ARBA" id="ARBA00022737"/>
    </source>
</evidence>
<dbReference type="EMBL" id="CAIIXF020000003">
    <property type="protein sequence ID" value="CAH1780292.1"/>
    <property type="molecule type" value="Genomic_DNA"/>
</dbReference>
<evidence type="ECO:0000313" key="16">
    <source>
        <dbReference type="Proteomes" id="UP000749559"/>
    </source>
</evidence>
<dbReference type="FunFam" id="3.30.160.60:FF:000075">
    <property type="entry name" value="Putative zinc finger protein 536"/>
    <property type="match status" value="1"/>
</dbReference>
<dbReference type="GO" id="GO:0010468">
    <property type="term" value="P:regulation of gene expression"/>
    <property type="evidence" value="ECO:0007669"/>
    <property type="project" value="UniProtKB-ARBA"/>
</dbReference>
<name>A0A8J1USE9_OWEFU</name>
<dbReference type="AlphaFoldDB" id="A0A8J1USE9"/>
<organism evidence="15 16">
    <name type="scientific">Owenia fusiformis</name>
    <name type="common">Polychaete worm</name>
    <dbReference type="NCBI Taxonomy" id="6347"/>
    <lineage>
        <taxon>Eukaryota</taxon>
        <taxon>Metazoa</taxon>
        <taxon>Spiralia</taxon>
        <taxon>Lophotrochozoa</taxon>
        <taxon>Annelida</taxon>
        <taxon>Polychaeta</taxon>
        <taxon>Sedentaria</taxon>
        <taxon>Canalipalpata</taxon>
        <taxon>Sabellida</taxon>
        <taxon>Oweniida</taxon>
        <taxon>Oweniidae</taxon>
        <taxon>Owenia</taxon>
    </lineage>
</organism>
<dbReference type="PROSITE" id="PS50157">
    <property type="entry name" value="ZINC_FINGER_C2H2_2"/>
    <property type="match status" value="4"/>
</dbReference>
<dbReference type="GO" id="GO:0005634">
    <property type="term" value="C:nucleus"/>
    <property type="evidence" value="ECO:0007669"/>
    <property type="project" value="UniProtKB-SubCell"/>
</dbReference>
<feature type="compositionally biased region" description="Polar residues" evidence="14">
    <location>
        <begin position="413"/>
        <end position="425"/>
    </location>
</feature>
<dbReference type="InterPro" id="IPR036236">
    <property type="entry name" value="Znf_C2H2_sf"/>
</dbReference>
<evidence type="ECO:0000256" key="1">
    <source>
        <dbReference type="ARBA" id="ARBA00003767"/>
    </source>
</evidence>
<dbReference type="PANTHER" id="PTHR47772:SF13">
    <property type="entry name" value="GASTRULA ZINC FINGER PROTEIN XLCGF49.1-LIKE-RELATED"/>
    <property type="match status" value="1"/>
</dbReference>